<sequence length="311" mass="36045">MKKLTLVALLFTMVISYAQKKSNGTVYINHPAIDVVDAYTKTVNSGDLDKLDAFFADDFKAYNSSTDNQYSKGTDKTAFVKRIKSWRESIDYFAIKPANGAYPDAIEYKDEDQKDVVWVQTWDEVKGVHKQTGVKINMNLHRSFVINKANKIKTIFIYDNPQVFDEIEDSYTERTNGTIYNHHKNINNVKNMLFAFENKDLNKSYSYFANDAVFTDINSTNNKPYTLEEQKAIDKKVMDAFDIVGLEVVGYPDYMHYELGDNGVVYSWWTWHLIRKSDKKEISLPMHYQHNVDKNGKISREIAYYNGSLLK</sequence>
<dbReference type="OrthoDB" id="793359at2"/>
<evidence type="ECO:0000256" key="1">
    <source>
        <dbReference type="SAM" id="SignalP"/>
    </source>
</evidence>
<evidence type="ECO:0000313" key="2">
    <source>
        <dbReference type="EMBL" id="TRX20479.1"/>
    </source>
</evidence>
<gene>
    <name evidence="2" type="ORF">FNW17_11530</name>
</gene>
<feature type="signal peptide" evidence="1">
    <location>
        <begin position="1"/>
        <end position="18"/>
    </location>
</feature>
<comment type="caution">
    <text evidence="2">The sequence shown here is derived from an EMBL/GenBank/DDBJ whole genome shotgun (WGS) entry which is preliminary data.</text>
</comment>
<dbReference type="Proteomes" id="UP000318585">
    <property type="component" value="Unassembled WGS sequence"/>
</dbReference>
<feature type="chain" id="PRO_5021758837" evidence="1">
    <location>
        <begin position="19"/>
        <end position="311"/>
    </location>
</feature>
<dbReference type="AlphaFoldDB" id="A0A553CJ14"/>
<dbReference type="InterPro" id="IPR032710">
    <property type="entry name" value="NTF2-like_dom_sf"/>
</dbReference>
<keyword evidence="3" id="KW-1185">Reference proteome</keyword>
<proteinExistence type="predicted"/>
<organism evidence="2 3">
    <name type="scientific">Flavobacterium franklandianum</name>
    <dbReference type="NCBI Taxonomy" id="2594430"/>
    <lineage>
        <taxon>Bacteria</taxon>
        <taxon>Pseudomonadati</taxon>
        <taxon>Bacteroidota</taxon>
        <taxon>Flavobacteriia</taxon>
        <taxon>Flavobacteriales</taxon>
        <taxon>Flavobacteriaceae</taxon>
        <taxon>Flavobacterium</taxon>
    </lineage>
</organism>
<dbReference type="Gene3D" id="3.10.450.50">
    <property type="match status" value="2"/>
</dbReference>
<accession>A0A553CJ14</accession>
<reference evidence="2 3" key="1">
    <citation type="submission" date="2019-07" db="EMBL/GenBank/DDBJ databases">
        <title>Novel species of Flavobacterium.</title>
        <authorList>
            <person name="Liu Q."/>
            <person name="Xin Y.-H."/>
        </authorList>
    </citation>
    <scope>NUCLEOTIDE SEQUENCE [LARGE SCALE GENOMIC DNA]</scope>
    <source>
        <strain evidence="2 3">LB3P56</strain>
    </source>
</reference>
<keyword evidence="1" id="KW-0732">Signal</keyword>
<dbReference type="SUPFAM" id="SSF54427">
    <property type="entry name" value="NTF2-like"/>
    <property type="match status" value="2"/>
</dbReference>
<name>A0A553CJ14_9FLAO</name>
<evidence type="ECO:0000313" key="3">
    <source>
        <dbReference type="Proteomes" id="UP000318585"/>
    </source>
</evidence>
<dbReference type="RefSeq" id="WP_143391121.1">
    <property type="nucleotide sequence ID" value="NZ_VJZQ01000018.1"/>
</dbReference>
<protein>
    <submittedName>
        <fullName evidence="2">Nuclear transport factor 2 family protein</fullName>
    </submittedName>
</protein>
<dbReference type="EMBL" id="VJZR01000010">
    <property type="protein sequence ID" value="TRX20479.1"/>
    <property type="molecule type" value="Genomic_DNA"/>
</dbReference>